<evidence type="ECO:0000256" key="7">
    <source>
        <dbReference type="ARBA" id="ARBA00048807"/>
    </source>
</evidence>
<evidence type="ECO:0000256" key="3">
    <source>
        <dbReference type="ARBA" id="ARBA00018141"/>
    </source>
</evidence>
<comment type="cofactor">
    <cofactor evidence="8">
        <name>Zn(2+)</name>
        <dbReference type="ChEBI" id="CHEBI:29105"/>
    </cofactor>
    <text evidence="8">Binds 1 zinc ion per subunit.</text>
</comment>
<dbReference type="SUPFAM" id="SSF55620">
    <property type="entry name" value="Tetrahydrobiopterin biosynthesis enzymes-like"/>
    <property type="match status" value="1"/>
</dbReference>
<comment type="caution">
    <text evidence="9">The sequence shown here is derived from an EMBL/GenBank/DDBJ whole genome shotgun (WGS) entry which is preliminary data.</text>
</comment>
<evidence type="ECO:0000256" key="1">
    <source>
        <dbReference type="ARBA" id="ARBA00005061"/>
    </source>
</evidence>
<dbReference type="Pfam" id="PF01242">
    <property type="entry name" value="PTPS"/>
    <property type="match status" value="1"/>
</dbReference>
<accession>A0ABU2JEJ2</accession>
<sequence length="133" mass="14689">MTTVSVTKVVEFHAAHVLSWHPGLCSRLHGHTYKLEVSVAGPLNDHGIVADFADIREVIKSHVLDRLDHRMLNDIIDNPTAENVAVTVWCWLHDAGLATSQVRLWETSTAYVTVDATSFRDDEIAPGRAHGPS</sequence>
<comment type="catalytic activity">
    <reaction evidence="7 8">
        <text>7,8-dihydroneopterin 3'-triphosphate + H2O = 6-carboxy-5,6,7,8-tetrahydropterin + triphosphate + acetaldehyde + 2 H(+)</text>
        <dbReference type="Rhea" id="RHEA:27966"/>
        <dbReference type="ChEBI" id="CHEBI:15343"/>
        <dbReference type="ChEBI" id="CHEBI:15377"/>
        <dbReference type="ChEBI" id="CHEBI:15378"/>
        <dbReference type="ChEBI" id="CHEBI:18036"/>
        <dbReference type="ChEBI" id="CHEBI:58462"/>
        <dbReference type="ChEBI" id="CHEBI:61032"/>
        <dbReference type="EC" id="4.1.2.50"/>
    </reaction>
</comment>
<comment type="similarity">
    <text evidence="2 8">Belongs to the PTPS family. QueD subfamily.</text>
</comment>
<keyword evidence="4 8" id="KW-0479">Metal-binding</keyword>
<keyword evidence="6 8" id="KW-0456">Lyase</keyword>
<dbReference type="EMBL" id="JAVREH010000038">
    <property type="protein sequence ID" value="MDT0263414.1"/>
    <property type="molecule type" value="Genomic_DNA"/>
</dbReference>
<name>A0ABU2JEJ2_9ACTN</name>
<gene>
    <name evidence="9" type="primary">queD</name>
    <name evidence="9" type="ORF">RM423_18690</name>
</gene>
<dbReference type="Proteomes" id="UP001183176">
    <property type="component" value="Unassembled WGS sequence"/>
</dbReference>
<evidence type="ECO:0000256" key="8">
    <source>
        <dbReference type="PIRNR" id="PIRNR006113"/>
    </source>
</evidence>
<evidence type="ECO:0000256" key="4">
    <source>
        <dbReference type="ARBA" id="ARBA00022723"/>
    </source>
</evidence>
<organism evidence="9 10">
    <name type="scientific">Jatrophihabitans lederbergiae</name>
    <dbReference type="NCBI Taxonomy" id="3075547"/>
    <lineage>
        <taxon>Bacteria</taxon>
        <taxon>Bacillati</taxon>
        <taxon>Actinomycetota</taxon>
        <taxon>Actinomycetes</taxon>
        <taxon>Jatrophihabitantales</taxon>
        <taxon>Jatrophihabitantaceae</taxon>
        <taxon>Jatrophihabitans</taxon>
    </lineage>
</organism>
<dbReference type="InterPro" id="IPR007115">
    <property type="entry name" value="6-PTP_synth/QueD"/>
</dbReference>
<dbReference type="PIRSF" id="PIRSF006113">
    <property type="entry name" value="PTP_synth"/>
    <property type="match status" value="1"/>
</dbReference>
<keyword evidence="10" id="KW-1185">Reference proteome</keyword>
<keyword evidence="5 8" id="KW-0862">Zinc</keyword>
<evidence type="ECO:0000256" key="6">
    <source>
        <dbReference type="ARBA" id="ARBA00023239"/>
    </source>
</evidence>
<dbReference type="PANTHER" id="PTHR12589">
    <property type="entry name" value="PYRUVOYL TETRAHYDROBIOPTERIN SYNTHASE"/>
    <property type="match status" value="1"/>
</dbReference>
<keyword evidence="8" id="KW-0671">Queuosine biosynthesis</keyword>
<dbReference type="Gene3D" id="3.30.479.10">
    <property type="entry name" value="6-pyruvoyl tetrahydropterin synthase/QueD"/>
    <property type="match status" value="1"/>
</dbReference>
<proteinExistence type="inferred from homology"/>
<dbReference type="GO" id="GO:0070497">
    <property type="term" value="F:6-carboxytetrahydropterin synthase activity"/>
    <property type="evidence" value="ECO:0007669"/>
    <property type="project" value="UniProtKB-EC"/>
</dbReference>
<protein>
    <recommendedName>
        <fullName evidence="3 8">6-carboxy-5,6,7,8-tetrahydropterin synthase</fullName>
        <ecNumber evidence="8">4.-.-.-</ecNumber>
    </recommendedName>
</protein>
<dbReference type="NCBIfam" id="TIGR03367">
    <property type="entry name" value="queuosine_QueD"/>
    <property type="match status" value="1"/>
</dbReference>
<comment type="pathway">
    <text evidence="1 8">Purine metabolism; 7-cyano-7-deazaguanine biosynthesis.</text>
</comment>
<evidence type="ECO:0000313" key="10">
    <source>
        <dbReference type="Proteomes" id="UP001183176"/>
    </source>
</evidence>
<dbReference type="EC" id="4.-.-.-" evidence="8"/>
<evidence type="ECO:0000313" key="9">
    <source>
        <dbReference type="EMBL" id="MDT0263414.1"/>
    </source>
</evidence>
<evidence type="ECO:0000256" key="5">
    <source>
        <dbReference type="ARBA" id="ARBA00022833"/>
    </source>
</evidence>
<dbReference type="PANTHER" id="PTHR12589:SF7">
    <property type="entry name" value="6-PYRUVOYL TETRAHYDROBIOPTERIN SYNTHASE"/>
    <property type="match status" value="1"/>
</dbReference>
<dbReference type="RefSeq" id="WP_311424560.1">
    <property type="nucleotide sequence ID" value="NZ_JAVREH010000038.1"/>
</dbReference>
<reference evidence="10" key="1">
    <citation type="submission" date="2023-07" db="EMBL/GenBank/DDBJ databases">
        <title>30 novel species of actinomycetes from the DSMZ collection.</title>
        <authorList>
            <person name="Nouioui I."/>
        </authorList>
    </citation>
    <scope>NUCLEOTIDE SEQUENCE [LARGE SCALE GENOMIC DNA]</scope>
    <source>
        <strain evidence="10">DSM 44399</strain>
    </source>
</reference>
<evidence type="ECO:0000256" key="2">
    <source>
        <dbReference type="ARBA" id="ARBA00008900"/>
    </source>
</evidence>
<dbReference type="InterPro" id="IPR038418">
    <property type="entry name" value="6-PTP_synth/QueD_sf"/>
</dbReference>